<evidence type="ECO:0000313" key="2">
    <source>
        <dbReference type="EMBL" id="PZG13032.1"/>
    </source>
</evidence>
<protein>
    <submittedName>
        <fullName evidence="2">Uncharacterized protein</fullName>
    </submittedName>
</protein>
<comment type="caution">
    <text evidence="2">The sequence shown here is derived from an EMBL/GenBank/DDBJ whole genome shotgun (WGS) entry which is preliminary data.</text>
</comment>
<name>A0A2W2DM41_9ACTN</name>
<keyword evidence="3" id="KW-1185">Reference proteome</keyword>
<dbReference type="OrthoDB" id="3402012at2"/>
<feature type="region of interest" description="Disordered" evidence="1">
    <location>
        <begin position="1"/>
        <end position="20"/>
    </location>
</feature>
<dbReference type="Proteomes" id="UP000248924">
    <property type="component" value="Unassembled WGS sequence"/>
</dbReference>
<dbReference type="AlphaFoldDB" id="A0A2W2DM41"/>
<gene>
    <name evidence="2" type="ORF">C1I95_24505</name>
</gene>
<evidence type="ECO:0000256" key="1">
    <source>
        <dbReference type="SAM" id="MobiDB-lite"/>
    </source>
</evidence>
<evidence type="ECO:0000313" key="3">
    <source>
        <dbReference type="Proteomes" id="UP000248924"/>
    </source>
</evidence>
<dbReference type="EMBL" id="POTY01000190">
    <property type="protein sequence ID" value="PZG13032.1"/>
    <property type="molecule type" value="Genomic_DNA"/>
</dbReference>
<proteinExistence type="predicted"/>
<reference evidence="2 3" key="1">
    <citation type="submission" date="2018-01" db="EMBL/GenBank/DDBJ databases">
        <title>Draft genome sequence of Jishengella sp. NA12.</title>
        <authorList>
            <person name="Sahin N."/>
            <person name="Ay H."/>
            <person name="Saygin H."/>
        </authorList>
    </citation>
    <scope>NUCLEOTIDE SEQUENCE [LARGE SCALE GENOMIC DNA]</scope>
    <source>
        <strain evidence="2 3">NA12</strain>
    </source>
</reference>
<organism evidence="2 3">
    <name type="scientific">Micromonospora craterilacus</name>
    <dbReference type="NCBI Taxonomy" id="1655439"/>
    <lineage>
        <taxon>Bacteria</taxon>
        <taxon>Bacillati</taxon>
        <taxon>Actinomycetota</taxon>
        <taxon>Actinomycetes</taxon>
        <taxon>Micromonosporales</taxon>
        <taxon>Micromonosporaceae</taxon>
        <taxon>Micromonospora</taxon>
    </lineage>
</organism>
<accession>A0A2W2DM41</accession>
<sequence length="85" mass="9738">MQRYRQSGEGHEEAGVSAEARELARDMERVNRALETARLFLAGLDQADDARELRRRTYSPLRTLIEQAEQSAARVTKYLRDGSRS</sequence>